<dbReference type="Proteomes" id="UP001234297">
    <property type="component" value="Chromosome 5"/>
</dbReference>
<gene>
    <name evidence="1" type="ORF">MRB53_016048</name>
</gene>
<sequence>MSVVRLMSVFARSLDLTHSWCLGVDPDYEDDAFVEAPVAGEGVDTVGAHMEEEGNGIAVGGEDVLVGVGWGGRRELVEGDDEGEDDKSGDKGLHLKAALRQGGGGGSSFVFSHR</sequence>
<organism evidence="1 2">
    <name type="scientific">Persea americana</name>
    <name type="common">Avocado</name>
    <dbReference type="NCBI Taxonomy" id="3435"/>
    <lineage>
        <taxon>Eukaryota</taxon>
        <taxon>Viridiplantae</taxon>
        <taxon>Streptophyta</taxon>
        <taxon>Embryophyta</taxon>
        <taxon>Tracheophyta</taxon>
        <taxon>Spermatophyta</taxon>
        <taxon>Magnoliopsida</taxon>
        <taxon>Magnoliidae</taxon>
        <taxon>Laurales</taxon>
        <taxon>Lauraceae</taxon>
        <taxon>Persea</taxon>
    </lineage>
</organism>
<comment type="caution">
    <text evidence="1">The sequence shown here is derived from an EMBL/GenBank/DDBJ whole genome shotgun (WGS) entry which is preliminary data.</text>
</comment>
<evidence type="ECO:0000313" key="1">
    <source>
        <dbReference type="EMBL" id="KAJ8639354.1"/>
    </source>
</evidence>
<dbReference type="EMBL" id="CM056813">
    <property type="protein sequence ID" value="KAJ8639354.1"/>
    <property type="molecule type" value="Genomic_DNA"/>
</dbReference>
<name>A0ACC2M0Y2_PERAE</name>
<accession>A0ACC2M0Y2</accession>
<proteinExistence type="predicted"/>
<evidence type="ECO:0000313" key="2">
    <source>
        <dbReference type="Proteomes" id="UP001234297"/>
    </source>
</evidence>
<protein>
    <submittedName>
        <fullName evidence="1">Uncharacterized protein</fullName>
    </submittedName>
</protein>
<keyword evidence="2" id="KW-1185">Reference proteome</keyword>
<reference evidence="1 2" key="1">
    <citation type="journal article" date="2022" name="Hortic Res">
        <title>A haplotype resolved chromosomal level avocado genome allows analysis of novel avocado genes.</title>
        <authorList>
            <person name="Nath O."/>
            <person name="Fletcher S.J."/>
            <person name="Hayward A."/>
            <person name="Shaw L.M."/>
            <person name="Masouleh A.K."/>
            <person name="Furtado A."/>
            <person name="Henry R.J."/>
            <person name="Mitter N."/>
        </authorList>
    </citation>
    <scope>NUCLEOTIDE SEQUENCE [LARGE SCALE GENOMIC DNA]</scope>
    <source>
        <strain evidence="2">cv. Hass</strain>
    </source>
</reference>